<dbReference type="GO" id="GO:0003887">
    <property type="term" value="F:DNA-directed DNA polymerase activity"/>
    <property type="evidence" value="ECO:0007669"/>
    <property type="project" value="InterPro"/>
</dbReference>
<name>A0A2T6BB19_9RHOB</name>
<comment type="caution">
    <text evidence="1">The sequence shown here is derived from an EMBL/GenBank/DDBJ whole genome shotgun (WGS) entry which is preliminary data.</text>
</comment>
<keyword evidence="2" id="KW-1185">Reference proteome</keyword>
<organism evidence="1 2">
    <name type="scientific">Gemmobacter caeni</name>
    <dbReference type="NCBI Taxonomy" id="589035"/>
    <lineage>
        <taxon>Bacteria</taxon>
        <taxon>Pseudomonadati</taxon>
        <taxon>Pseudomonadota</taxon>
        <taxon>Alphaproteobacteria</taxon>
        <taxon>Rhodobacterales</taxon>
        <taxon>Paracoccaceae</taxon>
        <taxon>Gemmobacter</taxon>
    </lineage>
</organism>
<dbReference type="PANTHER" id="PTHR38767">
    <property type="entry name" value="DNA POLYMERASE III SUBUNIT CHI"/>
    <property type="match status" value="1"/>
</dbReference>
<dbReference type="InterPro" id="IPR036768">
    <property type="entry name" value="PolIII_chi_sf"/>
</dbReference>
<dbReference type="SUPFAM" id="SSF102400">
    <property type="entry name" value="DNA polymerase III chi subunit"/>
    <property type="match status" value="1"/>
</dbReference>
<proteinExistence type="predicted"/>
<dbReference type="NCBIfam" id="NF004347">
    <property type="entry name" value="PRK05728.1-4"/>
    <property type="match status" value="1"/>
</dbReference>
<dbReference type="PANTHER" id="PTHR38767:SF1">
    <property type="entry name" value="DNA POLYMERASE III SUBUNIT CHI"/>
    <property type="match status" value="1"/>
</dbReference>
<dbReference type="Gene3D" id="3.40.50.10110">
    <property type="entry name" value="DNA polymerase III subunit chi"/>
    <property type="match status" value="1"/>
</dbReference>
<protein>
    <submittedName>
        <fullName evidence="1">DNA polymerase III chi subunit</fullName>
    </submittedName>
</protein>
<dbReference type="GO" id="GO:0032298">
    <property type="term" value="P:positive regulation of DNA-templated DNA replication initiation"/>
    <property type="evidence" value="ECO:0007669"/>
    <property type="project" value="TreeGrafter"/>
</dbReference>
<accession>A0A2T6BB19</accession>
<reference evidence="1 2" key="1">
    <citation type="submission" date="2018-04" db="EMBL/GenBank/DDBJ databases">
        <title>Genomic Encyclopedia of Archaeal and Bacterial Type Strains, Phase II (KMG-II): from individual species to whole genera.</title>
        <authorList>
            <person name="Goeker M."/>
        </authorList>
    </citation>
    <scope>NUCLEOTIDE SEQUENCE [LARGE SCALE GENOMIC DNA]</scope>
    <source>
        <strain evidence="1 2">DSM 21823</strain>
    </source>
</reference>
<dbReference type="AlphaFoldDB" id="A0A2T6BB19"/>
<dbReference type="RefSeq" id="WP_108126854.1">
    <property type="nucleotide sequence ID" value="NZ_QBKP01000001.1"/>
</dbReference>
<sequence>MSRVLFYHLTRSGVPETVTQLAGRALGQGWRVMLRGTDRGRLEWLDEKLWLEPEDGFLPHGLEGAGREAAQPLLLGLGPVANDARALMLVDGAEPQPGEAAGLERVWVLFDGQDQGAVNAARGLWKRLAGEGAHLQYWSEESGRWAMQTERLAEATG</sequence>
<dbReference type="OrthoDB" id="9795973at2"/>
<gene>
    <name evidence="1" type="ORF">C8N34_101124</name>
</gene>
<dbReference type="Proteomes" id="UP000244224">
    <property type="component" value="Unassembled WGS sequence"/>
</dbReference>
<evidence type="ECO:0000313" key="2">
    <source>
        <dbReference type="Proteomes" id="UP000244224"/>
    </source>
</evidence>
<evidence type="ECO:0000313" key="1">
    <source>
        <dbReference type="EMBL" id="PTX53212.1"/>
    </source>
</evidence>
<dbReference type="Pfam" id="PF04364">
    <property type="entry name" value="DNA_pol3_chi"/>
    <property type="match status" value="1"/>
</dbReference>
<dbReference type="EMBL" id="QBKP01000001">
    <property type="protein sequence ID" value="PTX53212.1"/>
    <property type="molecule type" value="Genomic_DNA"/>
</dbReference>
<dbReference type="GO" id="GO:0003677">
    <property type="term" value="F:DNA binding"/>
    <property type="evidence" value="ECO:0007669"/>
    <property type="project" value="InterPro"/>
</dbReference>
<dbReference type="GO" id="GO:0006260">
    <property type="term" value="P:DNA replication"/>
    <property type="evidence" value="ECO:0007669"/>
    <property type="project" value="InterPro"/>
</dbReference>
<dbReference type="InterPro" id="IPR007459">
    <property type="entry name" value="DNA_pol3_chi"/>
</dbReference>